<dbReference type="InterPro" id="IPR013783">
    <property type="entry name" value="Ig-like_fold"/>
</dbReference>
<feature type="region of interest" description="Disordered" evidence="1">
    <location>
        <begin position="31"/>
        <end position="65"/>
    </location>
</feature>
<dbReference type="Pfam" id="PF24778">
    <property type="entry name" value="Ig-CFAP74_3rd"/>
    <property type="match status" value="1"/>
</dbReference>
<dbReference type="Proteomes" id="UP000314982">
    <property type="component" value="Unassembled WGS sequence"/>
</dbReference>
<organism evidence="4 5">
    <name type="scientific">Hucho hucho</name>
    <name type="common">huchen</name>
    <dbReference type="NCBI Taxonomy" id="62062"/>
    <lineage>
        <taxon>Eukaryota</taxon>
        <taxon>Metazoa</taxon>
        <taxon>Chordata</taxon>
        <taxon>Craniata</taxon>
        <taxon>Vertebrata</taxon>
        <taxon>Euteleostomi</taxon>
        <taxon>Actinopterygii</taxon>
        <taxon>Neopterygii</taxon>
        <taxon>Teleostei</taxon>
        <taxon>Protacanthopterygii</taxon>
        <taxon>Salmoniformes</taxon>
        <taxon>Salmonidae</taxon>
        <taxon>Salmoninae</taxon>
        <taxon>Hucho</taxon>
    </lineage>
</organism>
<sequence>MLVCTCPCVCWVLGAQTPAVSETLGGVEAASGRHSLASEQQEGGPALKANTEEPSDSSSDITIGEVREGEVGPFESVKLEIVFTPTIPGEAKLDFHIKFSDPTSEPISIGVRGTAVCVPVWVAQPSIVLKICMFDRLYQDSIVVQSRASTALRLTFKVCPELRNHMEILPKTGYIQARSSFNAKLKFLPR</sequence>
<evidence type="ECO:0000259" key="2">
    <source>
        <dbReference type="Pfam" id="PF24770"/>
    </source>
</evidence>
<evidence type="ECO:0000256" key="1">
    <source>
        <dbReference type="SAM" id="MobiDB-lite"/>
    </source>
</evidence>
<dbReference type="InterPro" id="IPR056306">
    <property type="entry name" value="Ig-CFAP74_2nd"/>
</dbReference>
<feature type="domain" description="CFAP74 third Ig-like" evidence="3">
    <location>
        <begin position="120"/>
        <end position="190"/>
    </location>
</feature>
<dbReference type="Ensembl" id="ENSHHUT00000020651.1">
    <property type="protein sequence ID" value="ENSHHUP00000019913.1"/>
    <property type="gene ID" value="ENSHHUG00000012452.1"/>
</dbReference>
<reference evidence="4" key="3">
    <citation type="submission" date="2025-09" db="UniProtKB">
        <authorList>
            <consortium name="Ensembl"/>
        </authorList>
    </citation>
    <scope>IDENTIFICATION</scope>
</reference>
<proteinExistence type="predicted"/>
<dbReference type="PANTHER" id="PTHR22538:SF0">
    <property type="entry name" value="CILIA- AND FLAGELLA-ASSOCIATED PROTEIN 74"/>
    <property type="match status" value="1"/>
</dbReference>
<dbReference type="Gene3D" id="2.60.40.10">
    <property type="entry name" value="Immunoglobulins"/>
    <property type="match status" value="1"/>
</dbReference>
<reference evidence="4" key="2">
    <citation type="submission" date="2025-08" db="UniProtKB">
        <authorList>
            <consortium name="Ensembl"/>
        </authorList>
    </citation>
    <scope>IDENTIFICATION</scope>
</reference>
<feature type="domain" description="CFAP74 second Ig-like" evidence="2">
    <location>
        <begin position="40"/>
        <end position="118"/>
    </location>
</feature>
<evidence type="ECO:0000259" key="3">
    <source>
        <dbReference type="Pfam" id="PF24778"/>
    </source>
</evidence>
<name>A0A4W5KRK9_9TELE</name>
<evidence type="ECO:0000313" key="5">
    <source>
        <dbReference type="Proteomes" id="UP000314982"/>
    </source>
</evidence>
<dbReference type="GeneTree" id="ENSGT00900000141054"/>
<reference evidence="5" key="1">
    <citation type="submission" date="2018-06" db="EMBL/GenBank/DDBJ databases">
        <title>Genome assembly of Danube salmon.</title>
        <authorList>
            <person name="Macqueen D.J."/>
            <person name="Gundappa M.K."/>
        </authorList>
    </citation>
    <scope>NUCLEOTIDE SEQUENCE [LARGE SCALE GENOMIC DNA]</scope>
</reference>
<evidence type="ECO:0000313" key="4">
    <source>
        <dbReference type="Ensembl" id="ENSHHUP00000019913.1"/>
    </source>
</evidence>
<accession>A0A4W5KRK9</accession>
<protein>
    <submittedName>
        <fullName evidence="4">Uncharacterized protein</fullName>
    </submittedName>
</protein>
<dbReference type="InterPro" id="IPR056307">
    <property type="entry name" value="Ig-CFAP74_3rd"/>
</dbReference>
<dbReference type="PANTHER" id="PTHR22538">
    <property type="entry name" value="CILIA- AND FLAGELLA-ASSOCIATED PROTEIN 74"/>
    <property type="match status" value="1"/>
</dbReference>
<keyword evidence="5" id="KW-1185">Reference proteome</keyword>
<dbReference type="AlphaFoldDB" id="A0A4W5KRK9"/>
<dbReference type="Pfam" id="PF24770">
    <property type="entry name" value="Ig-CFAP74_2"/>
    <property type="match status" value="1"/>
</dbReference>